<comment type="similarity">
    <text evidence="10">Belongs to the peptidase S1 family. CLIP subfamily.</text>
</comment>
<keyword evidence="8" id="KW-0865">Zymogen</keyword>
<dbReference type="PROSITE" id="PS00134">
    <property type="entry name" value="TRYPSIN_HIS"/>
    <property type="match status" value="1"/>
</dbReference>
<dbReference type="GO" id="GO:0004252">
    <property type="term" value="F:serine-type endopeptidase activity"/>
    <property type="evidence" value="ECO:0007669"/>
    <property type="project" value="UniProtKB-EC"/>
</dbReference>
<keyword evidence="7" id="KW-0720">Serine protease</keyword>
<evidence type="ECO:0000256" key="12">
    <source>
        <dbReference type="ARBA" id="ARBA00038868"/>
    </source>
</evidence>
<evidence type="ECO:0000256" key="11">
    <source>
        <dbReference type="ARBA" id="ARBA00036320"/>
    </source>
</evidence>
<comment type="subcellular location">
    <subcellularLocation>
        <location evidence="1">Secreted</location>
    </subcellularLocation>
</comment>
<dbReference type="SMART" id="SM00020">
    <property type="entry name" value="Tryp_SPc"/>
    <property type="match status" value="1"/>
</dbReference>
<dbReference type="Pfam" id="PF00089">
    <property type="entry name" value="Trypsin"/>
    <property type="match status" value="1"/>
</dbReference>
<proteinExistence type="inferred from homology"/>
<evidence type="ECO:0000256" key="2">
    <source>
        <dbReference type="ARBA" id="ARBA00022525"/>
    </source>
</evidence>
<comment type="catalytic activity">
    <reaction evidence="11">
        <text>Preferential cleavage: Arg-|-Xaa, Lys-|-Xaa.</text>
        <dbReference type="EC" id="3.4.21.4"/>
    </reaction>
</comment>
<dbReference type="PANTHER" id="PTHR24276:SF97">
    <property type="entry name" value="GH13245P2-RELATED"/>
    <property type="match status" value="1"/>
</dbReference>
<dbReference type="Proteomes" id="UP000092462">
    <property type="component" value="Unassembled WGS sequence"/>
</dbReference>
<evidence type="ECO:0000256" key="5">
    <source>
        <dbReference type="ARBA" id="ARBA00022757"/>
    </source>
</evidence>
<sequence length="257" mass="28216">MKLFLAITLQFLSVLASPTSSVDKNGDGKIVGGYPANIEDFPYQGALMYRNRFLCGCSIISDQWILTAAHCTKGGKDKYFSVRVGSNYHARGGEVIQAKEVFNHPDYNSSTVNMDFALIHLQRPIEFNDKKQPVHLSELWEPIALHSRCKVSGWGETRDSTESNESLRAVVVNILDPEICHQAYSKFGDIYNENMLCAGHIDGGKDACFGDSGGPLVCEGRHVGVVSWGADCALPGHPGVYAKSAVVREWIRKHAGI</sequence>
<evidence type="ECO:0000256" key="3">
    <source>
        <dbReference type="ARBA" id="ARBA00022670"/>
    </source>
</evidence>
<keyword evidence="5" id="KW-0222">Digestion</keyword>
<dbReference type="InterPro" id="IPR043504">
    <property type="entry name" value="Peptidase_S1_PA_chymotrypsin"/>
</dbReference>
<dbReference type="InterPro" id="IPR009003">
    <property type="entry name" value="Peptidase_S1_PA"/>
</dbReference>
<dbReference type="GO" id="GO:0005576">
    <property type="term" value="C:extracellular region"/>
    <property type="evidence" value="ECO:0007669"/>
    <property type="project" value="UniProtKB-SubCell"/>
</dbReference>
<keyword evidence="15" id="KW-1185">Reference proteome</keyword>
<evidence type="ECO:0000313" key="14">
    <source>
        <dbReference type="EnsemblMetazoa" id="PPAI001909-PA"/>
    </source>
</evidence>
<dbReference type="PRINTS" id="PR00722">
    <property type="entry name" value="CHYMOTRYPSIN"/>
</dbReference>
<evidence type="ECO:0000256" key="10">
    <source>
        <dbReference type="ARBA" id="ARBA00024195"/>
    </source>
</evidence>
<dbReference type="CDD" id="cd00190">
    <property type="entry name" value="Tryp_SPc"/>
    <property type="match status" value="1"/>
</dbReference>
<name>A0A1B0D3I6_PHLPP</name>
<dbReference type="Gene3D" id="2.40.10.10">
    <property type="entry name" value="Trypsin-like serine proteases"/>
    <property type="match status" value="1"/>
</dbReference>
<evidence type="ECO:0000256" key="7">
    <source>
        <dbReference type="ARBA" id="ARBA00022825"/>
    </source>
</evidence>
<dbReference type="PROSITE" id="PS50240">
    <property type="entry name" value="TRYPSIN_DOM"/>
    <property type="match status" value="1"/>
</dbReference>
<organism evidence="14 15">
    <name type="scientific">Phlebotomus papatasi</name>
    <name type="common">Sandfly</name>
    <dbReference type="NCBI Taxonomy" id="29031"/>
    <lineage>
        <taxon>Eukaryota</taxon>
        <taxon>Metazoa</taxon>
        <taxon>Ecdysozoa</taxon>
        <taxon>Arthropoda</taxon>
        <taxon>Hexapoda</taxon>
        <taxon>Insecta</taxon>
        <taxon>Pterygota</taxon>
        <taxon>Neoptera</taxon>
        <taxon>Endopterygota</taxon>
        <taxon>Diptera</taxon>
        <taxon>Nematocera</taxon>
        <taxon>Psychodoidea</taxon>
        <taxon>Psychodidae</taxon>
        <taxon>Phlebotomus</taxon>
        <taxon>Phlebotomus</taxon>
    </lineage>
</organism>
<evidence type="ECO:0000259" key="13">
    <source>
        <dbReference type="PROSITE" id="PS50240"/>
    </source>
</evidence>
<keyword evidence="3" id="KW-0645">Protease</keyword>
<dbReference type="VEuPathDB" id="VectorBase:PPAPM1_001127"/>
<protein>
    <recommendedName>
        <fullName evidence="12">trypsin</fullName>
        <ecNumber evidence="12">3.4.21.4</ecNumber>
    </recommendedName>
</protein>
<keyword evidence="2" id="KW-0964">Secreted</keyword>
<dbReference type="InterPro" id="IPR033116">
    <property type="entry name" value="TRYPSIN_SER"/>
</dbReference>
<dbReference type="InterPro" id="IPR001254">
    <property type="entry name" value="Trypsin_dom"/>
</dbReference>
<dbReference type="InterPro" id="IPR018114">
    <property type="entry name" value="TRYPSIN_HIS"/>
</dbReference>
<evidence type="ECO:0000313" key="15">
    <source>
        <dbReference type="Proteomes" id="UP000092462"/>
    </source>
</evidence>
<keyword evidence="4" id="KW-0732">Signal</keyword>
<dbReference type="EMBL" id="AJVK01010990">
    <property type="status" value="NOT_ANNOTATED_CDS"/>
    <property type="molecule type" value="Genomic_DNA"/>
</dbReference>
<keyword evidence="9" id="KW-1015">Disulfide bond</keyword>
<dbReference type="GO" id="GO:0006508">
    <property type="term" value="P:proteolysis"/>
    <property type="evidence" value="ECO:0007669"/>
    <property type="project" value="UniProtKB-KW"/>
</dbReference>
<evidence type="ECO:0000256" key="1">
    <source>
        <dbReference type="ARBA" id="ARBA00004613"/>
    </source>
</evidence>
<evidence type="ECO:0000256" key="4">
    <source>
        <dbReference type="ARBA" id="ARBA00022729"/>
    </source>
</evidence>
<dbReference type="InterPro" id="IPR050430">
    <property type="entry name" value="Peptidase_S1"/>
</dbReference>
<accession>A0A1B0D3I6</accession>
<dbReference type="GO" id="GO:0007586">
    <property type="term" value="P:digestion"/>
    <property type="evidence" value="ECO:0007669"/>
    <property type="project" value="UniProtKB-KW"/>
</dbReference>
<dbReference type="PANTHER" id="PTHR24276">
    <property type="entry name" value="POLYSERASE-RELATED"/>
    <property type="match status" value="1"/>
</dbReference>
<dbReference type="EnsemblMetazoa" id="PPAI001909-RA">
    <property type="protein sequence ID" value="PPAI001909-PA"/>
    <property type="gene ID" value="PPAI001909"/>
</dbReference>
<evidence type="ECO:0000256" key="8">
    <source>
        <dbReference type="ARBA" id="ARBA00023145"/>
    </source>
</evidence>
<feature type="domain" description="Peptidase S1" evidence="13">
    <location>
        <begin position="30"/>
        <end position="256"/>
    </location>
</feature>
<dbReference type="FunFam" id="2.40.10.10:FF:000077">
    <property type="entry name" value="Predicted protein"/>
    <property type="match status" value="1"/>
</dbReference>
<evidence type="ECO:0000256" key="6">
    <source>
        <dbReference type="ARBA" id="ARBA00022801"/>
    </source>
</evidence>
<dbReference type="AlphaFoldDB" id="A0A1B0D3I6"/>
<dbReference type="VEuPathDB" id="VectorBase:PPAI001909"/>
<dbReference type="SUPFAM" id="SSF50494">
    <property type="entry name" value="Trypsin-like serine proteases"/>
    <property type="match status" value="1"/>
</dbReference>
<keyword evidence="6" id="KW-0378">Hydrolase</keyword>
<dbReference type="InterPro" id="IPR001314">
    <property type="entry name" value="Peptidase_S1A"/>
</dbReference>
<reference evidence="14" key="1">
    <citation type="submission" date="2022-08" db="UniProtKB">
        <authorList>
            <consortium name="EnsemblMetazoa"/>
        </authorList>
    </citation>
    <scope>IDENTIFICATION</scope>
    <source>
        <strain evidence="14">Israel</strain>
    </source>
</reference>
<dbReference type="PROSITE" id="PS00135">
    <property type="entry name" value="TRYPSIN_SER"/>
    <property type="match status" value="1"/>
</dbReference>
<dbReference type="EC" id="3.4.21.4" evidence="12"/>
<evidence type="ECO:0000256" key="9">
    <source>
        <dbReference type="ARBA" id="ARBA00023157"/>
    </source>
</evidence>